<dbReference type="AlphaFoldDB" id="A0AAW0DLX3"/>
<comment type="caution">
    <text evidence="1">The sequence shown here is derived from an EMBL/GenBank/DDBJ whole genome shotgun (WGS) entry which is preliminary data.</text>
</comment>
<evidence type="ECO:0000313" key="2">
    <source>
        <dbReference type="Proteomes" id="UP001362999"/>
    </source>
</evidence>
<reference evidence="1 2" key="1">
    <citation type="journal article" date="2024" name="J Genomics">
        <title>Draft genome sequencing and assembly of Favolaschia claudopus CIRM-BRFM 2984 isolated from oak limbs.</title>
        <authorList>
            <person name="Navarro D."/>
            <person name="Drula E."/>
            <person name="Chaduli D."/>
            <person name="Cazenave R."/>
            <person name="Ahrendt S."/>
            <person name="Wang J."/>
            <person name="Lipzen A."/>
            <person name="Daum C."/>
            <person name="Barry K."/>
            <person name="Grigoriev I.V."/>
            <person name="Favel A."/>
            <person name="Rosso M.N."/>
            <person name="Martin F."/>
        </authorList>
    </citation>
    <scope>NUCLEOTIDE SEQUENCE [LARGE SCALE GENOMIC DNA]</scope>
    <source>
        <strain evidence="1 2">CIRM-BRFM 2984</strain>
    </source>
</reference>
<dbReference type="Proteomes" id="UP001362999">
    <property type="component" value="Unassembled WGS sequence"/>
</dbReference>
<protein>
    <submittedName>
        <fullName evidence="1">Uncharacterized protein</fullName>
    </submittedName>
</protein>
<accession>A0AAW0DLX3</accession>
<name>A0AAW0DLX3_9AGAR</name>
<dbReference type="EMBL" id="JAWWNJ010000007">
    <property type="protein sequence ID" value="KAK7051731.1"/>
    <property type="molecule type" value="Genomic_DNA"/>
</dbReference>
<sequence>IPPVLASTLCLQCCALSVRAQTEFSRLRRRRLSEFDPLSSLLRRLRGSVCASAERSHSQITHRYNYKGHQAGV</sequence>
<organism evidence="1 2">
    <name type="scientific">Favolaschia claudopus</name>
    <dbReference type="NCBI Taxonomy" id="2862362"/>
    <lineage>
        <taxon>Eukaryota</taxon>
        <taxon>Fungi</taxon>
        <taxon>Dikarya</taxon>
        <taxon>Basidiomycota</taxon>
        <taxon>Agaricomycotina</taxon>
        <taxon>Agaricomycetes</taxon>
        <taxon>Agaricomycetidae</taxon>
        <taxon>Agaricales</taxon>
        <taxon>Marasmiineae</taxon>
        <taxon>Mycenaceae</taxon>
        <taxon>Favolaschia</taxon>
    </lineage>
</organism>
<evidence type="ECO:0000313" key="1">
    <source>
        <dbReference type="EMBL" id="KAK7051731.1"/>
    </source>
</evidence>
<feature type="non-terminal residue" evidence="1">
    <location>
        <position position="1"/>
    </location>
</feature>
<gene>
    <name evidence="1" type="ORF">R3P38DRAFT_2857140</name>
</gene>
<keyword evidence="2" id="KW-1185">Reference proteome</keyword>
<proteinExistence type="predicted"/>